<organism evidence="1 2">
    <name type="scientific">Lasiosphaeria miniovina</name>
    <dbReference type="NCBI Taxonomy" id="1954250"/>
    <lineage>
        <taxon>Eukaryota</taxon>
        <taxon>Fungi</taxon>
        <taxon>Dikarya</taxon>
        <taxon>Ascomycota</taxon>
        <taxon>Pezizomycotina</taxon>
        <taxon>Sordariomycetes</taxon>
        <taxon>Sordariomycetidae</taxon>
        <taxon>Sordariales</taxon>
        <taxon>Lasiosphaeriaceae</taxon>
        <taxon>Lasiosphaeria</taxon>
    </lineage>
</organism>
<keyword evidence="2" id="KW-1185">Reference proteome</keyword>
<evidence type="ECO:0000313" key="2">
    <source>
        <dbReference type="Proteomes" id="UP001172101"/>
    </source>
</evidence>
<gene>
    <name evidence="1" type="ORF">B0T26DRAFT_773869</name>
</gene>
<sequence length="87" mass="9300">MFVPGMPVVVNQNTHQGLKLVNGASYTALNVILDKAHPGHRVNADTIIHFSPPAGILLTSDTTKDLHFVSMPPGTILLTPVSTKIEC</sequence>
<dbReference type="EMBL" id="JAUIRO010000004">
    <property type="protein sequence ID" value="KAK0716740.1"/>
    <property type="molecule type" value="Genomic_DNA"/>
</dbReference>
<name>A0AA40AJ12_9PEZI</name>
<dbReference type="RefSeq" id="XP_060295533.1">
    <property type="nucleotide sequence ID" value="XM_060446577.1"/>
</dbReference>
<dbReference type="Proteomes" id="UP001172101">
    <property type="component" value="Unassembled WGS sequence"/>
</dbReference>
<accession>A0AA40AJ12</accession>
<protein>
    <submittedName>
        <fullName evidence="1">Uncharacterized protein</fullName>
    </submittedName>
</protein>
<dbReference type="AlphaFoldDB" id="A0AA40AJ12"/>
<comment type="caution">
    <text evidence="1">The sequence shown here is derived from an EMBL/GenBank/DDBJ whole genome shotgun (WGS) entry which is preliminary data.</text>
</comment>
<reference evidence="1" key="1">
    <citation type="submission" date="2023-06" db="EMBL/GenBank/DDBJ databases">
        <title>Genome-scale phylogeny and comparative genomics of the fungal order Sordariales.</title>
        <authorList>
            <consortium name="Lawrence Berkeley National Laboratory"/>
            <person name="Hensen N."/>
            <person name="Bonometti L."/>
            <person name="Westerberg I."/>
            <person name="Brannstrom I.O."/>
            <person name="Guillou S."/>
            <person name="Cros-Aarteil S."/>
            <person name="Calhoun S."/>
            <person name="Haridas S."/>
            <person name="Kuo A."/>
            <person name="Mondo S."/>
            <person name="Pangilinan J."/>
            <person name="Riley R."/>
            <person name="LaButti K."/>
            <person name="Andreopoulos B."/>
            <person name="Lipzen A."/>
            <person name="Chen C."/>
            <person name="Yanf M."/>
            <person name="Daum C."/>
            <person name="Ng V."/>
            <person name="Clum A."/>
            <person name="Steindorff A."/>
            <person name="Ohm R."/>
            <person name="Martin F."/>
            <person name="Silar P."/>
            <person name="Natvig D."/>
            <person name="Lalanne C."/>
            <person name="Gautier V."/>
            <person name="Ament-velasquez S.L."/>
            <person name="Kruys A."/>
            <person name="Hutchinson M.I."/>
            <person name="Powell A.J."/>
            <person name="Barry K."/>
            <person name="Miller A.N."/>
            <person name="Grigoriev I.V."/>
            <person name="Debuchy R."/>
            <person name="Gladieux P."/>
            <person name="Thoren M.H."/>
            <person name="Johannesson H."/>
        </authorList>
    </citation>
    <scope>NUCLEOTIDE SEQUENCE</scope>
    <source>
        <strain evidence="1">SMH2392-1A</strain>
    </source>
</reference>
<dbReference type="GeneID" id="85329847"/>
<proteinExistence type="predicted"/>
<evidence type="ECO:0000313" key="1">
    <source>
        <dbReference type="EMBL" id="KAK0716740.1"/>
    </source>
</evidence>